<dbReference type="Proteomes" id="UP000805193">
    <property type="component" value="Unassembled WGS sequence"/>
</dbReference>
<evidence type="ECO:0000313" key="2">
    <source>
        <dbReference type="Proteomes" id="UP000805193"/>
    </source>
</evidence>
<reference evidence="1 2" key="1">
    <citation type="journal article" date="2020" name="Cell">
        <title>Large-Scale Comparative Analyses of Tick Genomes Elucidate Their Genetic Diversity and Vector Capacities.</title>
        <authorList>
            <consortium name="Tick Genome and Microbiome Consortium (TIGMIC)"/>
            <person name="Jia N."/>
            <person name="Wang J."/>
            <person name="Shi W."/>
            <person name="Du L."/>
            <person name="Sun Y."/>
            <person name="Zhan W."/>
            <person name="Jiang J.F."/>
            <person name="Wang Q."/>
            <person name="Zhang B."/>
            <person name="Ji P."/>
            <person name="Bell-Sakyi L."/>
            <person name="Cui X.M."/>
            <person name="Yuan T.T."/>
            <person name="Jiang B.G."/>
            <person name="Yang W.F."/>
            <person name="Lam T.T."/>
            <person name="Chang Q.C."/>
            <person name="Ding S.J."/>
            <person name="Wang X.J."/>
            <person name="Zhu J.G."/>
            <person name="Ruan X.D."/>
            <person name="Zhao L."/>
            <person name="Wei J.T."/>
            <person name="Ye R.Z."/>
            <person name="Que T.C."/>
            <person name="Du C.H."/>
            <person name="Zhou Y.H."/>
            <person name="Cheng J.X."/>
            <person name="Dai P.F."/>
            <person name="Guo W.B."/>
            <person name="Han X.H."/>
            <person name="Huang E.J."/>
            <person name="Li L.F."/>
            <person name="Wei W."/>
            <person name="Gao Y.C."/>
            <person name="Liu J.Z."/>
            <person name="Shao H.Z."/>
            <person name="Wang X."/>
            <person name="Wang C.C."/>
            <person name="Yang T.C."/>
            <person name="Huo Q.B."/>
            <person name="Li W."/>
            <person name="Chen H.Y."/>
            <person name="Chen S.E."/>
            <person name="Zhou L.G."/>
            <person name="Ni X.B."/>
            <person name="Tian J.H."/>
            <person name="Sheng Y."/>
            <person name="Liu T."/>
            <person name="Pan Y.S."/>
            <person name="Xia L.Y."/>
            <person name="Li J."/>
            <person name="Zhao F."/>
            <person name="Cao W.C."/>
        </authorList>
    </citation>
    <scope>NUCLEOTIDE SEQUENCE [LARGE SCALE GENOMIC DNA]</scope>
    <source>
        <strain evidence="1">Iper-2018</strain>
    </source>
</reference>
<sequence>MLAAQCTTFMAVGSFLDGPTMAIIVSFTQPMTPDILPSGLRPVSMSYLSLGVSGKRSQPRRTPTRRTTATDTTRTETTTVFSPEELLATLDRPGPLEASLREQMGLAQRIFLQAIAAVGAPMEPHYRDALVDSFQAVANVATQLLEENAFLKGRLVERPPTNEHTHNSYASMLIKGLNNIGVPNTDEQPELLSRIDATRNEKPPPKAALLTAWWERKASNLLVLLPRGGKSTYTFLSSVLHLRARGREVLGESEVHGVRWRAPGHGVLTDS</sequence>
<keyword evidence="2" id="KW-1185">Reference proteome</keyword>
<organism evidence="1 2">
    <name type="scientific">Ixodes persulcatus</name>
    <name type="common">Taiga tick</name>
    <dbReference type="NCBI Taxonomy" id="34615"/>
    <lineage>
        <taxon>Eukaryota</taxon>
        <taxon>Metazoa</taxon>
        <taxon>Ecdysozoa</taxon>
        <taxon>Arthropoda</taxon>
        <taxon>Chelicerata</taxon>
        <taxon>Arachnida</taxon>
        <taxon>Acari</taxon>
        <taxon>Parasitiformes</taxon>
        <taxon>Ixodida</taxon>
        <taxon>Ixodoidea</taxon>
        <taxon>Ixodidae</taxon>
        <taxon>Ixodinae</taxon>
        <taxon>Ixodes</taxon>
    </lineage>
</organism>
<comment type="caution">
    <text evidence="1">The sequence shown here is derived from an EMBL/GenBank/DDBJ whole genome shotgun (WGS) entry which is preliminary data.</text>
</comment>
<name>A0AC60Q8L0_IXOPE</name>
<proteinExistence type="predicted"/>
<protein>
    <submittedName>
        <fullName evidence="1">Uncharacterized protein</fullName>
    </submittedName>
</protein>
<evidence type="ECO:0000313" key="1">
    <source>
        <dbReference type="EMBL" id="KAG0429931.1"/>
    </source>
</evidence>
<gene>
    <name evidence="1" type="ORF">HPB47_023172</name>
</gene>
<accession>A0AC60Q8L0</accession>
<dbReference type="EMBL" id="JABSTQ010009369">
    <property type="protein sequence ID" value="KAG0429931.1"/>
    <property type="molecule type" value="Genomic_DNA"/>
</dbReference>